<dbReference type="AlphaFoldDB" id="U2QJM7"/>
<proteinExistence type="predicted"/>
<keyword evidence="2" id="KW-0449">Lipoprotein</keyword>
<dbReference type="PROSITE" id="PS51257">
    <property type="entry name" value="PROKAR_LIPOPROTEIN"/>
    <property type="match status" value="1"/>
</dbReference>
<keyword evidence="1" id="KW-0732">Signal</keyword>
<dbReference type="EMBL" id="AWEY01000032">
    <property type="protein sequence ID" value="ERK39007.1"/>
    <property type="molecule type" value="Genomic_DNA"/>
</dbReference>
<name>U2QJM7_9BACT</name>
<evidence type="ECO:0000313" key="2">
    <source>
        <dbReference type="EMBL" id="ERK39007.1"/>
    </source>
</evidence>
<dbReference type="Proteomes" id="UP000016648">
    <property type="component" value="Unassembled WGS sequence"/>
</dbReference>
<reference evidence="2 3" key="1">
    <citation type="submission" date="2013-08" db="EMBL/GenBank/DDBJ databases">
        <authorList>
            <person name="Durkin A.S."/>
            <person name="Haft D.R."/>
            <person name="McCorrison J."/>
            <person name="Torralba M."/>
            <person name="Gillis M."/>
            <person name="Haft D.H."/>
            <person name="Methe B."/>
            <person name="Sutton G."/>
            <person name="Nelson K.E."/>
        </authorList>
    </citation>
    <scope>NUCLEOTIDE SEQUENCE [LARGE SCALE GENOMIC DNA]</scope>
    <source>
        <strain evidence="2 3">F0067</strain>
    </source>
</reference>
<accession>U2QJM7</accession>
<evidence type="ECO:0000256" key="1">
    <source>
        <dbReference type="SAM" id="SignalP"/>
    </source>
</evidence>
<evidence type="ECO:0000313" key="3">
    <source>
        <dbReference type="Proteomes" id="UP000016648"/>
    </source>
</evidence>
<dbReference type="RefSeq" id="WP_021590142.1">
    <property type="nucleotide sequence ID" value="NZ_AWEY01000032.1"/>
</dbReference>
<gene>
    <name evidence="2" type="ORF">HMPREF9135_0675</name>
</gene>
<dbReference type="PATRIC" id="fig|1115809.3.peg.1678"/>
<feature type="chain" id="PRO_5004634263" evidence="1">
    <location>
        <begin position="25"/>
        <end position="537"/>
    </location>
</feature>
<feature type="signal peptide" evidence="1">
    <location>
        <begin position="1"/>
        <end position="24"/>
    </location>
</feature>
<sequence length="537" mass="59514">MNKQLFLGAALLLFVVACTNDDVAQDRNTPDKKGNENLTAFVIEENNPVTKAAQTRTTGQYSGSGINFYWTAGDPLWVNKAETGEPDLQQSTGSDIADRLENSTITGGVKRATSASFYFDGTFTAQQYKVRYTGKNGTKDKVTIKNEQTQTVVNDASHIGESGDCGTAVAQRQSNNRYTFMLDHKAAYMVFLPFNTPGAISGARLTQIKVTADNAIAGEFKFNDSGIDLDSRPASSTTNKSIALKLTGNFIVPKEADKGANAAIMVIAPGTYSTFTVEYKLYDSHTHVTGTITKTYTNVTLTAGKNKKVSMNLDIPIFGTDNYYMWDAVQGQHYWKGFESYQPTTNNGSDSHYPKNSSDQRWFNTKKLSSAQPSLAASRSCVNAPNINESLWYIMKGTPHWDNTYLWAMNGHLYINGMWFKKLSVIAKENGKPNATALKTDYNGKDWRSISYGVNMLDNKNIGRGKPANVGDYFFLPAMGYFFNGKLLDFRTAGLYWTSTADRYISSRAHNLYFTSSSAVLSNIRDRPTGCYLWKVQ</sequence>
<comment type="caution">
    <text evidence="2">The sequence shown here is derived from an EMBL/GenBank/DDBJ whole genome shotgun (WGS) entry which is preliminary data.</text>
</comment>
<organism evidence="2 3">
    <name type="scientific">Segatella baroniae F0067</name>
    <dbReference type="NCBI Taxonomy" id="1115809"/>
    <lineage>
        <taxon>Bacteria</taxon>
        <taxon>Pseudomonadati</taxon>
        <taxon>Bacteroidota</taxon>
        <taxon>Bacteroidia</taxon>
        <taxon>Bacteroidales</taxon>
        <taxon>Prevotellaceae</taxon>
        <taxon>Segatella</taxon>
    </lineage>
</organism>
<keyword evidence="3" id="KW-1185">Reference proteome</keyword>
<protein>
    <submittedName>
        <fullName evidence="2">Putative lipoprotein</fullName>
    </submittedName>
</protein>